<comment type="caution">
    <text evidence="1">The sequence shown here is derived from an EMBL/GenBank/DDBJ whole genome shotgun (WGS) entry which is preliminary data.</text>
</comment>
<protein>
    <submittedName>
        <fullName evidence="1">Uncharacterized protein</fullName>
    </submittedName>
</protein>
<reference evidence="1 2" key="1">
    <citation type="journal article" date="2023" name="ACS Omega">
        <title>Identification of the Neoaspergillic Acid Biosynthesis Gene Cluster by Establishing an In Vitro CRISPR-Ribonucleoprotein Genetic System in Aspergillus melleus.</title>
        <authorList>
            <person name="Yuan B."/>
            <person name="Grau M.F."/>
            <person name="Murata R.M."/>
            <person name="Torok T."/>
            <person name="Venkateswaran K."/>
            <person name="Stajich J.E."/>
            <person name="Wang C.C.C."/>
        </authorList>
    </citation>
    <scope>NUCLEOTIDE SEQUENCE [LARGE SCALE GENOMIC DNA]</scope>
    <source>
        <strain evidence="1 2">IMV 1140</strain>
    </source>
</reference>
<sequence>MDPFRPQFDTRSPSHDTLRSGAHSPRIEHYDGEVPPALSPLDAFAAQGRLLARQLEESARRERRMSRLPPSTVARSLSQPRPGYFRAPSSGDSSQGGRGLSRQPTQKANPEVEEPKFRPQSEHPRLSSVSHLASEDGHSSYYNATPRNGPVIPEAPCSEPLVEEPSARAAPEPPRRFYAAAPPGVSLTGPPRTSSNDSASRLNVPRGLAPPASPLSRPSSSSRVPQQESSDDDYSSSNAGSMFSKPRKMSSCSATSMPHSPMSPMARSHPRSPSLSSETSNNGTHLTRPSYNFSRPLSRSSTSVSAPAPTIYSEPASSVAPGAMSRGHKPKPIMVPSHSDLASYLGEDPSSAVSSYIYAKYALPRGRNVSRDSVVFSGLQTPHFEWQEPLFESPEQIKNAQSPMPARTPSPPPSRQGSITSQQSHSVYEQAPSERRLLTSDAASSDHIPLSPKIAPSEPVPQPVPSEPVPSEPVPSEPVPSEPVPSDPAPSDPTPSDPAPSDPAPSDPAPAVQPTPEVPPAEDKNETNSSADSSSTLRPQTARPASSSGPVSADEHVTKGIECHEKGSLKESTYHLRIAAKQNHPTAMLLYALACRHGWGMRPNQREGVQWLRKAVDSVGVELVDDSNTSIPVRAKELQKAYRAQFALSIYELGVSHLNGWGIEQDKSLALRCFEIAGQWGDADALAEAGFCYAEGVGCKKDLKKAAKFYRRAAAKGMNMVGNSWIYKDKYLSDDESNTQSRGRGRGRSRQGDTPEKKQRSKSRTRSLFQRKKSVAAEA</sequence>
<gene>
    <name evidence="1" type="ORF">N8T08_006695</name>
</gene>
<proteinExistence type="predicted"/>
<name>A0ACC3AZX3_9EURO</name>
<organism evidence="1 2">
    <name type="scientific">Aspergillus melleus</name>
    <dbReference type="NCBI Taxonomy" id="138277"/>
    <lineage>
        <taxon>Eukaryota</taxon>
        <taxon>Fungi</taxon>
        <taxon>Dikarya</taxon>
        <taxon>Ascomycota</taxon>
        <taxon>Pezizomycotina</taxon>
        <taxon>Eurotiomycetes</taxon>
        <taxon>Eurotiomycetidae</taxon>
        <taxon>Eurotiales</taxon>
        <taxon>Aspergillaceae</taxon>
        <taxon>Aspergillus</taxon>
        <taxon>Aspergillus subgen. Circumdati</taxon>
    </lineage>
</organism>
<keyword evidence="2" id="KW-1185">Reference proteome</keyword>
<evidence type="ECO:0000313" key="1">
    <source>
        <dbReference type="EMBL" id="KAK1143367.1"/>
    </source>
</evidence>
<dbReference type="EMBL" id="JAOPJF010000040">
    <property type="protein sequence ID" value="KAK1143367.1"/>
    <property type="molecule type" value="Genomic_DNA"/>
</dbReference>
<evidence type="ECO:0000313" key="2">
    <source>
        <dbReference type="Proteomes" id="UP001177260"/>
    </source>
</evidence>
<accession>A0ACC3AZX3</accession>
<dbReference type="Proteomes" id="UP001177260">
    <property type="component" value="Unassembled WGS sequence"/>
</dbReference>